<proteinExistence type="predicted"/>
<evidence type="ECO:0000313" key="2">
    <source>
        <dbReference type="EMBL" id="GHP12566.1"/>
    </source>
</evidence>
<keyword evidence="3" id="KW-1185">Reference proteome</keyword>
<name>A0A830HYM8_9CHLO</name>
<dbReference type="Proteomes" id="UP000660262">
    <property type="component" value="Unassembled WGS sequence"/>
</dbReference>
<dbReference type="EMBL" id="BNJQ01000043">
    <property type="protein sequence ID" value="GHP12566.1"/>
    <property type="molecule type" value="Genomic_DNA"/>
</dbReference>
<dbReference type="PANTHER" id="PTHR34407:SF1">
    <property type="entry name" value="SGNH HYDROLASE-TYPE ESTERASE DOMAIN-CONTAINING PROTEIN"/>
    <property type="match status" value="1"/>
</dbReference>
<dbReference type="InterPro" id="IPR036514">
    <property type="entry name" value="SGNH_hydro_sf"/>
</dbReference>
<evidence type="ECO:0000313" key="3">
    <source>
        <dbReference type="Proteomes" id="UP000660262"/>
    </source>
</evidence>
<gene>
    <name evidence="2" type="ORF">PPROV_001129400</name>
</gene>
<dbReference type="CDD" id="cd00229">
    <property type="entry name" value="SGNH_hydrolase"/>
    <property type="match status" value="1"/>
</dbReference>
<sequence>MSSAESSAAAILAEYTASHPYLLPPTVSPSQIADVRHAVTSQDSNTPWLTRLSPLHVRRLRNVRRNTNSSSKPVVAVFVGGSITAQKEGYRPLLAAWLERTLNAPVRAHTAAIGNVGSSVLFFTLNEWVLAYEPDVVVLECSVNDGDALVEGTNDVAVLRAFEGILRAIKTGRPSCAVVVASMPVRADVPSSRRTGTKAWVDAANSDGDVDAALCYSTRAPNLHAKLAAHYGYACVRLHAPMIEQTWFPGALDAMFRDDCHHTALGAALAASLVAEAFCVAFEDDDDDDEDNNALSVLPSPCEPLYWTNGATLSIGEEHVCSDAHGDENRRRWDVDPLTGARLEWWLLDPNDECTVHFDGTGVALLTHVGPDAGYLSISLTRDVDGAEISQKTLNLFDRWCYYYRLTVLSLATDLPYGAYTARMRLLADAPDRAVSKKEAPPGVQGALKLWLSYALVLGKRGVECAVGRLGPQPFSFDFEGTKDDGASLSAHGNRLHALKKYDDIDIDSDDDD</sequence>
<dbReference type="AlphaFoldDB" id="A0A830HYM8"/>
<reference evidence="2" key="1">
    <citation type="submission" date="2020-10" db="EMBL/GenBank/DDBJ databases">
        <title>Unveiling of a novel bifunctional photoreceptor, Dualchrome1, isolated from a cosmopolitan green alga.</title>
        <authorList>
            <person name="Suzuki S."/>
            <person name="Kawachi M."/>
        </authorList>
    </citation>
    <scope>NUCLEOTIDE SEQUENCE</scope>
    <source>
        <strain evidence="2">NIES 2893</strain>
    </source>
</reference>
<dbReference type="Gene3D" id="3.40.50.1110">
    <property type="entry name" value="SGNH hydrolase"/>
    <property type="match status" value="1"/>
</dbReference>
<dbReference type="Pfam" id="PF13472">
    <property type="entry name" value="Lipase_GDSL_2"/>
    <property type="match status" value="1"/>
</dbReference>
<evidence type="ECO:0000259" key="1">
    <source>
        <dbReference type="Pfam" id="PF13472"/>
    </source>
</evidence>
<feature type="domain" description="SGNH hydrolase-type esterase" evidence="1">
    <location>
        <begin position="78"/>
        <end position="268"/>
    </location>
</feature>
<organism evidence="2 3">
    <name type="scientific">Pycnococcus provasolii</name>
    <dbReference type="NCBI Taxonomy" id="41880"/>
    <lineage>
        <taxon>Eukaryota</taxon>
        <taxon>Viridiplantae</taxon>
        <taxon>Chlorophyta</taxon>
        <taxon>Pseudoscourfieldiophyceae</taxon>
        <taxon>Pseudoscourfieldiales</taxon>
        <taxon>Pycnococcaceae</taxon>
        <taxon>Pycnococcus</taxon>
    </lineage>
</organism>
<dbReference type="OrthoDB" id="5951887at2759"/>
<dbReference type="SUPFAM" id="SSF52266">
    <property type="entry name" value="SGNH hydrolase"/>
    <property type="match status" value="1"/>
</dbReference>
<accession>A0A830HYM8</accession>
<dbReference type="Gene3D" id="2.60.120.260">
    <property type="entry name" value="Galactose-binding domain-like"/>
    <property type="match status" value="1"/>
</dbReference>
<protein>
    <recommendedName>
        <fullName evidence="1">SGNH hydrolase-type esterase domain-containing protein</fullName>
    </recommendedName>
</protein>
<comment type="caution">
    <text evidence="2">The sequence shown here is derived from an EMBL/GenBank/DDBJ whole genome shotgun (WGS) entry which is preliminary data.</text>
</comment>
<dbReference type="InterPro" id="IPR013830">
    <property type="entry name" value="SGNH_hydro"/>
</dbReference>
<dbReference type="PANTHER" id="PTHR34407">
    <property type="entry name" value="EXPRESSED PROTEIN"/>
    <property type="match status" value="1"/>
</dbReference>